<reference evidence="2" key="1">
    <citation type="journal article" date="2014" name="Int. J. Syst. Evol. Microbiol.">
        <title>Complete genome sequence of Corynebacterium casei LMG S-19264T (=DSM 44701T), isolated from a smear-ripened cheese.</title>
        <authorList>
            <consortium name="US DOE Joint Genome Institute (JGI-PGF)"/>
            <person name="Walter F."/>
            <person name="Albersmeier A."/>
            <person name="Kalinowski J."/>
            <person name="Ruckert C."/>
        </authorList>
    </citation>
    <scope>NUCLEOTIDE SEQUENCE</scope>
    <source>
        <strain evidence="2">JCM 4369</strain>
    </source>
</reference>
<proteinExistence type="predicted"/>
<organism evidence="2 3">
    <name type="scientific">Streptomyces filipinensis</name>
    <dbReference type="NCBI Taxonomy" id="66887"/>
    <lineage>
        <taxon>Bacteria</taxon>
        <taxon>Bacillati</taxon>
        <taxon>Actinomycetota</taxon>
        <taxon>Actinomycetes</taxon>
        <taxon>Kitasatosporales</taxon>
        <taxon>Streptomycetaceae</taxon>
        <taxon>Streptomyces</taxon>
    </lineage>
</organism>
<dbReference type="EMBL" id="BMTD01000002">
    <property type="protein sequence ID" value="GGU81709.1"/>
    <property type="molecule type" value="Genomic_DNA"/>
</dbReference>
<dbReference type="RefSeq" id="WP_191871638.1">
    <property type="nucleotide sequence ID" value="NZ_BMTD01000002.1"/>
</dbReference>
<dbReference type="AlphaFoldDB" id="A0A918I776"/>
<name>A0A918I776_9ACTN</name>
<evidence type="ECO:0000313" key="3">
    <source>
        <dbReference type="Proteomes" id="UP000618795"/>
    </source>
</evidence>
<evidence type="ECO:0000259" key="1">
    <source>
        <dbReference type="Pfam" id="PF00550"/>
    </source>
</evidence>
<comment type="caution">
    <text evidence="2">The sequence shown here is derived from an EMBL/GenBank/DDBJ whole genome shotgun (WGS) entry which is preliminary data.</text>
</comment>
<dbReference type="Pfam" id="PF00550">
    <property type="entry name" value="PP-binding"/>
    <property type="match status" value="1"/>
</dbReference>
<dbReference type="Proteomes" id="UP000618795">
    <property type="component" value="Unassembled WGS sequence"/>
</dbReference>
<dbReference type="SUPFAM" id="SSF47336">
    <property type="entry name" value="ACP-like"/>
    <property type="match status" value="1"/>
</dbReference>
<sequence length="90" mass="9868">MDTPQAAHDRDIAWRIGRQVRSLLAVPDALTDDELAWADLFDHGLTSKEALVLVAWLKDEFGVNVQPRVVWGDPYVAALTELVASGGNGR</sequence>
<keyword evidence="3" id="KW-1185">Reference proteome</keyword>
<gene>
    <name evidence="2" type="ORF">GCM10010260_12720</name>
</gene>
<protein>
    <recommendedName>
        <fullName evidence="1">Carrier domain-containing protein</fullName>
    </recommendedName>
</protein>
<evidence type="ECO:0000313" key="2">
    <source>
        <dbReference type="EMBL" id="GGU81709.1"/>
    </source>
</evidence>
<feature type="domain" description="Carrier" evidence="1">
    <location>
        <begin position="37"/>
        <end position="83"/>
    </location>
</feature>
<dbReference type="InterPro" id="IPR009081">
    <property type="entry name" value="PP-bd_ACP"/>
</dbReference>
<accession>A0A918I776</accession>
<reference evidence="2" key="2">
    <citation type="submission" date="2020-09" db="EMBL/GenBank/DDBJ databases">
        <authorList>
            <person name="Sun Q."/>
            <person name="Ohkuma M."/>
        </authorList>
    </citation>
    <scope>NUCLEOTIDE SEQUENCE</scope>
    <source>
        <strain evidence="2">JCM 4369</strain>
    </source>
</reference>
<dbReference type="Gene3D" id="1.10.1200.10">
    <property type="entry name" value="ACP-like"/>
    <property type="match status" value="1"/>
</dbReference>
<dbReference type="InterPro" id="IPR036736">
    <property type="entry name" value="ACP-like_sf"/>
</dbReference>